<evidence type="ECO:0000259" key="10">
    <source>
        <dbReference type="PROSITE" id="PS50857"/>
    </source>
</evidence>
<dbReference type="OrthoDB" id="9781261at2"/>
<sequence>MAPDRHPTLGFLKSGSVINRIVELPRFLGALFHRLRHPSHSTVVALTSLALLPACVERLSALHPAGPAAETIATLWWGLLAGATAIFLLVMALLLPAFRRREPRAAPDDRRQRLWLWGLGLAFPSVVLATLTGYGLVVGERLLPHAASDLVTVTAEARQWEWRFGYADRPGQTTENVLHIPAGRPVDVQITSLDVIHSFWVPRLAGKLDAIPGHVNVLRIEATRPGTYRGLSAEFSGEGYLGHTFRVEAHDPASWGAFLRGDAP</sequence>
<keyword evidence="3" id="KW-0813">Transport</keyword>
<dbReference type="Gene3D" id="1.10.287.90">
    <property type="match status" value="1"/>
</dbReference>
<dbReference type="Proteomes" id="UP000305887">
    <property type="component" value="Unassembled WGS sequence"/>
</dbReference>
<keyword evidence="6 9" id="KW-1133">Transmembrane helix</keyword>
<dbReference type="PANTHER" id="PTHR22888:SF9">
    <property type="entry name" value="CYTOCHROME C OXIDASE SUBUNIT 2"/>
    <property type="match status" value="1"/>
</dbReference>
<dbReference type="GO" id="GO:0004129">
    <property type="term" value="F:cytochrome-c oxidase activity"/>
    <property type="evidence" value="ECO:0007669"/>
    <property type="project" value="UniProtKB-EC"/>
</dbReference>
<dbReference type="AlphaFoldDB" id="A0A5C4MUV6"/>
<dbReference type="GO" id="GO:0005507">
    <property type="term" value="F:copper ion binding"/>
    <property type="evidence" value="ECO:0007669"/>
    <property type="project" value="InterPro"/>
</dbReference>
<evidence type="ECO:0000256" key="8">
    <source>
        <dbReference type="ARBA" id="ARBA00047816"/>
    </source>
</evidence>
<feature type="domain" description="Cytochrome oxidase subunit II copper A binding" evidence="10">
    <location>
        <begin position="148"/>
        <end position="261"/>
    </location>
</feature>
<comment type="similarity">
    <text evidence="2">Belongs to the cytochrome c oxidase subunit 2 family.</text>
</comment>
<comment type="subcellular location">
    <subcellularLocation>
        <location evidence="1">Membrane</location>
        <topology evidence="1">Multi-pass membrane protein</topology>
    </subcellularLocation>
</comment>
<dbReference type="SUPFAM" id="SSF49503">
    <property type="entry name" value="Cupredoxins"/>
    <property type="match status" value="1"/>
</dbReference>
<evidence type="ECO:0000256" key="3">
    <source>
        <dbReference type="ARBA" id="ARBA00022448"/>
    </source>
</evidence>
<evidence type="ECO:0000256" key="9">
    <source>
        <dbReference type="SAM" id="Phobius"/>
    </source>
</evidence>
<gene>
    <name evidence="11" type="ORF">FHG66_13920</name>
</gene>
<dbReference type="RefSeq" id="WP_139077665.1">
    <property type="nucleotide sequence ID" value="NZ_VDFU01000017.1"/>
</dbReference>
<dbReference type="InterPro" id="IPR045187">
    <property type="entry name" value="CcO_II"/>
</dbReference>
<evidence type="ECO:0000256" key="4">
    <source>
        <dbReference type="ARBA" id="ARBA00022692"/>
    </source>
</evidence>
<keyword evidence="4 9" id="KW-0812">Transmembrane</keyword>
<evidence type="ECO:0000313" key="12">
    <source>
        <dbReference type="Proteomes" id="UP000305887"/>
    </source>
</evidence>
<dbReference type="PANTHER" id="PTHR22888">
    <property type="entry name" value="CYTOCHROME C OXIDASE, SUBUNIT II"/>
    <property type="match status" value="1"/>
</dbReference>
<evidence type="ECO:0000256" key="6">
    <source>
        <dbReference type="ARBA" id="ARBA00022989"/>
    </source>
</evidence>
<proteinExistence type="inferred from homology"/>
<dbReference type="Pfam" id="PF00116">
    <property type="entry name" value="COX2"/>
    <property type="match status" value="1"/>
</dbReference>
<dbReference type="GO" id="GO:0042773">
    <property type="term" value="P:ATP synthesis coupled electron transport"/>
    <property type="evidence" value="ECO:0007669"/>
    <property type="project" value="TreeGrafter"/>
</dbReference>
<evidence type="ECO:0000256" key="2">
    <source>
        <dbReference type="ARBA" id="ARBA00007866"/>
    </source>
</evidence>
<evidence type="ECO:0000313" key="11">
    <source>
        <dbReference type="EMBL" id="TNC48445.1"/>
    </source>
</evidence>
<feature type="transmembrane region" description="Helical" evidence="9">
    <location>
        <begin position="75"/>
        <end position="95"/>
    </location>
</feature>
<comment type="caution">
    <text evidence="11">The sequence shown here is derived from an EMBL/GenBank/DDBJ whole genome shotgun (WGS) entry which is preliminary data.</text>
</comment>
<dbReference type="EMBL" id="VDFU01000017">
    <property type="protein sequence ID" value="TNC48445.1"/>
    <property type="molecule type" value="Genomic_DNA"/>
</dbReference>
<keyword evidence="7 9" id="KW-0472">Membrane</keyword>
<dbReference type="PROSITE" id="PS50857">
    <property type="entry name" value="COX2_CUA"/>
    <property type="match status" value="1"/>
</dbReference>
<comment type="catalytic activity">
    <reaction evidence="8">
        <text>4 Fe(II)-[cytochrome c] + O2 + 8 H(+)(in) = 4 Fe(III)-[cytochrome c] + 2 H2O + 4 H(+)(out)</text>
        <dbReference type="Rhea" id="RHEA:11436"/>
        <dbReference type="Rhea" id="RHEA-COMP:10350"/>
        <dbReference type="Rhea" id="RHEA-COMP:14399"/>
        <dbReference type="ChEBI" id="CHEBI:15377"/>
        <dbReference type="ChEBI" id="CHEBI:15378"/>
        <dbReference type="ChEBI" id="CHEBI:15379"/>
        <dbReference type="ChEBI" id="CHEBI:29033"/>
        <dbReference type="ChEBI" id="CHEBI:29034"/>
        <dbReference type="EC" id="7.1.1.9"/>
    </reaction>
</comment>
<evidence type="ECO:0000256" key="1">
    <source>
        <dbReference type="ARBA" id="ARBA00004141"/>
    </source>
</evidence>
<feature type="transmembrane region" description="Helical" evidence="9">
    <location>
        <begin position="115"/>
        <end position="137"/>
    </location>
</feature>
<reference evidence="11 12" key="1">
    <citation type="submission" date="2019-06" db="EMBL/GenBank/DDBJ databases">
        <title>YIM 131921 draft genome.</title>
        <authorList>
            <person name="Jiang L."/>
        </authorList>
    </citation>
    <scope>NUCLEOTIDE SEQUENCE [LARGE SCALE GENOMIC DNA]</scope>
    <source>
        <strain evidence="11 12">YIM 131921</strain>
    </source>
</reference>
<dbReference type="GO" id="GO:0016020">
    <property type="term" value="C:membrane"/>
    <property type="evidence" value="ECO:0007669"/>
    <property type="project" value="UniProtKB-SubCell"/>
</dbReference>
<dbReference type="Gene3D" id="2.60.40.420">
    <property type="entry name" value="Cupredoxins - blue copper proteins"/>
    <property type="match status" value="1"/>
</dbReference>
<dbReference type="InterPro" id="IPR002429">
    <property type="entry name" value="CcO_II-like_C"/>
</dbReference>
<keyword evidence="5" id="KW-0249">Electron transport</keyword>
<keyword evidence="12" id="KW-1185">Reference proteome</keyword>
<accession>A0A5C4MUV6</accession>
<protein>
    <submittedName>
        <fullName evidence="11">Cytochrome B</fullName>
    </submittedName>
</protein>
<dbReference type="InterPro" id="IPR008972">
    <property type="entry name" value="Cupredoxin"/>
</dbReference>
<dbReference type="InterPro" id="IPR036257">
    <property type="entry name" value="Cyt_c_oxidase_su2_TM_sf"/>
</dbReference>
<name>A0A5C4MUV6_9RHOB</name>
<organism evidence="11 12">
    <name type="scientific">Rubellimicrobium rubrum</name>
    <dbReference type="NCBI Taxonomy" id="2585369"/>
    <lineage>
        <taxon>Bacteria</taxon>
        <taxon>Pseudomonadati</taxon>
        <taxon>Pseudomonadota</taxon>
        <taxon>Alphaproteobacteria</taxon>
        <taxon>Rhodobacterales</taxon>
        <taxon>Roseobacteraceae</taxon>
        <taxon>Rubellimicrobium</taxon>
    </lineage>
</organism>
<evidence type="ECO:0000256" key="7">
    <source>
        <dbReference type="ARBA" id="ARBA00023136"/>
    </source>
</evidence>
<evidence type="ECO:0000256" key="5">
    <source>
        <dbReference type="ARBA" id="ARBA00022982"/>
    </source>
</evidence>